<feature type="transmembrane region" description="Helical" evidence="1">
    <location>
        <begin position="28"/>
        <end position="49"/>
    </location>
</feature>
<comment type="caution">
    <text evidence="2">The sequence shown here is derived from an EMBL/GenBank/DDBJ whole genome shotgun (WGS) entry which is preliminary data.</text>
</comment>
<keyword evidence="3" id="KW-1185">Reference proteome</keyword>
<keyword evidence="1" id="KW-0812">Transmembrane</keyword>
<dbReference type="AlphaFoldDB" id="A0A937K0N0"/>
<dbReference type="EMBL" id="JAESIY010000005">
    <property type="protein sequence ID" value="MBL3656516.1"/>
    <property type="molecule type" value="Genomic_DNA"/>
</dbReference>
<evidence type="ECO:0000313" key="3">
    <source>
        <dbReference type="Proteomes" id="UP000659388"/>
    </source>
</evidence>
<reference evidence="2" key="1">
    <citation type="submission" date="2021-01" db="EMBL/GenBank/DDBJ databases">
        <title>Fulvivirga kasyanovii gen. nov., sp nov., a novel member of the phylum Bacteroidetes isolated from seawater in a mussel farm.</title>
        <authorList>
            <person name="Zhao L.-H."/>
            <person name="Wang Z.-J."/>
        </authorList>
    </citation>
    <scope>NUCLEOTIDE SEQUENCE</scope>
    <source>
        <strain evidence="2">2943</strain>
    </source>
</reference>
<organism evidence="2 3">
    <name type="scientific">Fulvivirga sediminis</name>
    <dbReference type="NCBI Taxonomy" id="2803949"/>
    <lineage>
        <taxon>Bacteria</taxon>
        <taxon>Pseudomonadati</taxon>
        <taxon>Bacteroidota</taxon>
        <taxon>Cytophagia</taxon>
        <taxon>Cytophagales</taxon>
        <taxon>Fulvivirgaceae</taxon>
        <taxon>Fulvivirga</taxon>
    </lineage>
</organism>
<gene>
    <name evidence="2" type="ORF">JL102_10265</name>
</gene>
<dbReference type="RefSeq" id="WP_202244308.1">
    <property type="nucleotide sequence ID" value="NZ_JAESIY010000005.1"/>
</dbReference>
<keyword evidence="1" id="KW-0472">Membrane</keyword>
<accession>A0A937K0N0</accession>
<protein>
    <submittedName>
        <fullName evidence="2">Uncharacterized protein</fullName>
    </submittedName>
</protein>
<sequence length="97" mass="10684">MLEIFAIIFICRKNSEIVKNKGLKPTKYIIFTVVLWILFEIIGMFLGMIVVQDSVAGYIFALIGAALGGFIAYQIAKNATPANDSLEIDNVLDSGLR</sequence>
<evidence type="ECO:0000256" key="1">
    <source>
        <dbReference type="SAM" id="Phobius"/>
    </source>
</evidence>
<keyword evidence="1" id="KW-1133">Transmembrane helix</keyword>
<feature type="transmembrane region" description="Helical" evidence="1">
    <location>
        <begin position="55"/>
        <end position="76"/>
    </location>
</feature>
<name>A0A937K0N0_9BACT</name>
<proteinExistence type="predicted"/>
<evidence type="ECO:0000313" key="2">
    <source>
        <dbReference type="EMBL" id="MBL3656516.1"/>
    </source>
</evidence>
<dbReference type="Proteomes" id="UP000659388">
    <property type="component" value="Unassembled WGS sequence"/>
</dbReference>